<protein>
    <submittedName>
        <fullName evidence="2">Uncharacterized protein</fullName>
    </submittedName>
</protein>
<keyword evidence="3" id="KW-1185">Reference proteome</keyword>
<comment type="caution">
    <text evidence="2">The sequence shown here is derived from an EMBL/GenBank/DDBJ whole genome shotgun (WGS) entry which is preliminary data.</text>
</comment>
<organism evidence="2 3">
    <name type="scientific">Cephalotus follicularis</name>
    <name type="common">Albany pitcher plant</name>
    <dbReference type="NCBI Taxonomy" id="3775"/>
    <lineage>
        <taxon>Eukaryota</taxon>
        <taxon>Viridiplantae</taxon>
        <taxon>Streptophyta</taxon>
        <taxon>Embryophyta</taxon>
        <taxon>Tracheophyta</taxon>
        <taxon>Spermatophyta</taxon>
        <taxon>Magnoliopsida</taxon>
        <taxon>eudicotyledons</taxon>
        <taxon>Gunneridae</taxon>
        <taxon>Pentapetalae</taxon>
        <taxon>rosids</taxon>
        <taxon>fabids</taxon>
        <taxon>Oxalidales</taxon>
        <taxon>Cephalotaceae</taxon>
        <taxon>Cephalotus</taxon>
    </lineage>
</organism>
<reference evidence="3" key="1">
    <citation type="submission" date="2016-04" db="EMBL/GenBank/DDBJ databases">
        <title>Cephalotus genome sequencing.</title>
        <authorList>
            <person name="Fukushima K."/>
            <person name="Hasebe M."/>
            <person name="Fang X."/>
        </authorList>
    </citation>
    <scope>NUCLEOTIDE SEQUENCE [LARGE SCALE GENOMIC DNA]</scope>
    <source>
        <strain evidence="3">cv. St1</strain>
    </source>
</reference>
<feature type="compositionally biased region" description="Polar residues" evidence="1">
    <location>
        <begin position="74"/>
        <end position="83"/>
    </location>
</feature>
<dbReference type="OrthoDB" id="1289445at2759"/>
<accession>A0A1Q3BSH0</accession>
<evidence type="ECO:0000313" key="3">
    <source>
        <dbReference type="Proteomes" id="UP000187406"/>
    </source>
</evidence>
<name>A0A1Q3BSH0_CEPFO</name>
<dbReference type="FunCoup" id="A0A1Q3BSH0">
    <property type="interactions" value="1"/>
</dbReference>
<evidence type="ECO:0000313" key="2">
    <source>
        <dbReference type="EMBL" id="GAV70829.1"/>
    </source>
</evidence>
<feature type="region of interest" description="Disordered" evidence="1">
    <location>
        <begin position="74"/>
        <end position="102"/>
    </location>
</feature>
<dbReference type="AlphaFoldDB" id="A0A1Q3BSH0"/>
<evidence type="ECO:0000256" key="1">
    <source>
        <dbReference type="SAM" id="MobiDB-lite"/>
    </source>
</evidence>
<gene>
    <name evidence="2" type="ORF">CFOL_v3_14327</name>
</gene>
<feature type="compositionally biased region" description="Basic and acidic residues" evidence="1">
    <location>
        <begin position="1"/>
        <end position="12"/>
    </location>
</feature>
<proteinExistence type="predicted"/>
<feature type="region of interest" description="Disordered" evidence="1">
    <location>
        <begin position="1"/>
        <end position="47"/>
    </location>
</feature>
<dbReference type="InParanoid" id="A0A1Q3BSH0"/>
<sequence length="256" mass="27859">MHFLKLSEEEKLAINPPVAVTNYTNPMKRPSPENPTSTNSEPKQRKLFQEKAFYNPSNLPGYTKINLHLTTTAPSAPIQSHSSPVLRPCDSDPHTPPKVSVAYPPHSPPENAKMIAGTNAVTPSSSSAAKGSSSSLLPLPAPSRISVSDPVPSMTFSGFSSSNDMEQSPSFQSLKMLKQYLRKASQLADKVLPEDEDVGVGTEETNNATKGDTERQFQEAVIVERDGESLILHFKCPCGKGYHILLCGNSCYYKLL</sequence>
<dbReference type="EMBL" id="BDDD01000844">
    <property type="protein sequence ID" value="GAV70829.1"/>
    <property type="molecule type" value="Genomic_DNA"/>
</dbReference>
<dbReference type="Proteomes" id="UP000187406">
    <property type="component" value="Unassembled WGS sequence"/>
</dbReference>